<accession>A0ACA9QXL5</accession>
<comment type="caution">
    <text evidence="1">The sequence shown here is derived from an EMBL/GenBank/DDBJ whole genome shotgun (WGS) entry which is preliminary data.</text>
</comment>
<keyword evidence="2" id="KW-1185">Reference proteome</keyword>
<sequence>MPTRLLSHISCESSKLDQLFCQSWLLITEIDTNKRKKSGTT</sequence>
<feature type="non-terminal residue" evidence="1">
    <location>
        <position position="1"/>
    </location>
</feature>
<protein>
    <submittedName>
        <fullName evidence="1">30808_t:CDS:1</fullName>
    </submittedName>
</protein>
<evidence type="ECO:0000313" key="2">
    <source>
        <dbReference type="Proteomes" id="UP000789920"/>
    </source>
</evidence>
<gene>
    <name evidence="1" type="ORF">RPERSI_LOCUS16130</name>
</gene>
<dbReference type="EMBL" id="CAJVQC010039509">
    <property type="protein sequence ID" value="CAG8768683.1"/>
    <property type="molecule type" value="Genomic_DNA"/>
</dbReference>
<name>A0ACA9QXL5_9GLOM</name>
<dbReference type="Proteomes" id="UP000789920">
    <property type="component" value="Unassembled WGS sequence"/>
</dbReference>
<reference evidence="1" key="1">
    <citation type="submission" date="2021-06" db="EMBL/GenBank/DDBJ databases">
        <authorList>
            <person name="Kallberg Y."/>
            <person name="Tangrot J."/>
            <person name="Rosling A."/>
        </authorList>
    </citation>
    <scope>NUCLEOTIDE SEQUENCE</scope>
    <source>
        <strain evidence="1">MA461A</strain>
    </source>
</reference>
<feature type="non-terminal residue" evidence="1">
    <location>
        <position position="41"/>
    </location>
</feature>
<organism evidence="1 2">
    <name type="scientific">Racocetra persica</name>
    <dbReference type="NCBI Taxonomy" id="160502"/>
    <lineage>
        <taxon>Eukaryota</taxon>
        <taxon>Fungi</taxon>
        <taxon>Fungi incertae sedis</taxon>
        <taxon>Mucoromycota</taxon>
        <taxon>Glomeromycotina</taxon>
        <taxon>Glomeromycetes</taxon>
        <taxon>Diversisporales</taxon>
        <taxon>Gigasporaceae</taxon>
        <taxon>Racocetra</taxon>
    </lineage>
</organism>
<evidence type="ECO:0000313" key="1">
    <source>
        <dbReference type="EMBL" id="CAG8768683.1"/>
    </source>
</evidence>
<proteinExistence type="predicted"/>